<reference evidence="1 2" key="1">
    <citation type="submission" date="2021-12" db="EMBL/GenBank/DDBJ databases">
        <title>Genome seq of p7.</title>
        <authorList>
            <person name="Seo T."/>
        </authorList>
    </citation>
    <scope>NUCLEOTIDE SEQUENCE [LARGE SCALE GENOMIC DNA]</scope>
    <source>
        <strain evidence="1 2">P7</strain>
    </source>
</reference>
<sequence length="142" mass="15083">MAHELDFAALSLDDAVPADLGAYEALQARREGEEAEARNRALELKAQACDNAAEACWYLARSLGAARDLPQDGEASLELLFQLIGALADLPTDIAAAPLPEVVGGRDDGITELCLQLEAARETAEEALIDAELAPAPHQHCH</sequence>
<proteinExistence type="predicted"/>
<dbReference type="Proteomes" id="UP001201463">
    <property type="component" value="Unassembled WGS sequence"/>
</dbReference>
<keyword evidence="2" id="KW-1185">Reference proteome</keyword>
<comment type="caution">
    <text evidence="1">The sequence shown here is derived from an EMBL/GenBank/DDBJ whole genome shotgun (WGS) entry which is preliminary data.</text>
</comment>
<organism evidence="1 2">
    <name type="scientific">Pelomonas caseinilytica</name>
    <dbReference type="NCBI Taxonomy" id="2906763"/>
    <lineage>
        <taxon>Bacteria</taxon>
        <taxon>Pseudomonadati</taxon>
        <taxon>Pseudomonadota</taxon>
        <taxon>Betaproteobacteria</taxon>
        <taxon>Burkholderiales</taxon>
        <taxon>Sphaerotilaceae</taxon>
        <taxon>Roseateles</taxon>
    </lineage>
</organism>
<accession>A0ABS8XF12</accession>
<gene>
    <name evidence="1" type="ORF">LXT12_09805</name>
</gene>
<name>A0ABS8XF12_9BURK</name>
<dbReference type="RefSeq" id="WP_233391527.1">
    <property type="nucleotide sequence ID" value="NZ_JAJTWT010000003.1"/>
</dbReference>
<evidence type="ECO:0000313" key="2">
    <source>
        <dbReference type="Proteomes" id="UP001201463"/>
    </source>
</evidence>
<evidence type="ECO:0000313" key="1">
    <source>
        <dbReference type="EMBL" id="MCE4537543.1"/>
    </source>
</evidence>
<protein>
    <submittedName>
        <fullName evidence="1">Uncharacterized protein</fullName>
    </submittedName>
</protein>
<dbReference type="EMBL" id="JAJTWT010000003">
    <property type="protein sequence ID" value="MCE4537543.1"/>
    <property type="molecule type" value="Genomic_DNA"/>
</dbReference>